<sequence length="268" mass="29780">MSVASEYLQLQRESTEEMVRRHAPLVRRIAYHLMGRLPPSVDVDDLVQAGMIGLLEAARNYATDRLASFETYAGIRIRGAMLDELRKTDWTPRSVHRKLREVTEVVRQIENETGADAADAEVIRRMGISVQEYHQILADAASARLLSLSAPEDDDDGAALDVADQEGLGPQDRIEQEGMRHALVDAIGGLPEREQLVMSLYYEQELNLKEIGAVLGVTESRVCQIHGQALIRLKARMTGWRDEAGNGERGTGNGGRRREAKATPPSQR</sequence>
<feature type="region of interest" description="Sigma-70 factor domain-4" evidence="6">
    <location>
        <begin position="186"/>
        <end position="234"/>
    </location>
</feature>
<dbReference type="SUPFAM" id="SSF88659">
    <property type="entry name" value="Sigma3 and sigma4 domains of RNA polymerase sigma factors"/>
    <property type="match status" value="2"/>
</dbReference>
<evidence type="ECO:0000313" key="11">
    <source>
        <dbReference type="Proteomes" id="UP001620408"/>
    </source>
</evidence>
<dbReference type="InterPro" id="IPR014284">
    <property type="entry name" value="RNA_pol_sigma-70_dom"/>
</dbReference>
<evidence type="ECO:0000256" key="7">
    <source>
        <dbReference type="SAM" id="MobiDB-lite"/>
    </source>
</evidence>
<feature type="domain" description="RNA polymerase sigma-70" evidence="9">
    <location>
        <begin position="207"/>
        <end position="233"/>
    </location>
</feature>
<dbReference type="InterPro" id="IPR007630">
    <property type="entry name" value="RNA_pol_sigma70_r4"/>
</dbReference>
<dbReference type="PANTHER" id="PTHR30385:SF7">
    <property type="entry name" value="RNA POLYMERASE SIGMA FACTOR FLIA"/>
    <property type="match status" value="1"/>
</dbReference>
<evidence type="ECO:0000259" key="9">
    <source>
        <dbReference type="PROSITE" id="PS00716"/>
    </source>
</evidence>
<evidence type="ECO:0000256" key="3">
    <source>
        <dbReference type="ARBA" id="ARBA00023082"/>
    </source>
</evidence>
<comment type="caution">
    <text evidence="10">The sequence shown here is derived from an EMBL/GenBank/DDBJ whole genome shotgun (WGS) entry which is preliminary data.</text>
</comment>
<dbReference type="InterPro" id="IPR007627">
    <property type="entry name" value="RNA_pol_sigma70_r2"/>
</dbReference>
<evidence type="ECO:0000256" key="6">
    <source>
        <dbReference type="HAMAP-Rule" id="MF_00962"/>
    </source>
</evidence>
<accession>A0ABW8K106</accession>
<evidence type="ECO:0000256" key="4">
    <source>
        <dbReference type="ARBA" id="ARBA00023125"/>
    </source>
</evidence>
<dbReference type="InterPro" id="IPR013325">
    <property type="entry name" value="RNA_pol_sigma_r2"/>
</dbReference>
<feature type="domain" description="RNA polymerase sigma-70" evidence="8">
    <location>
        <begin position="45"/>
        <end position="58"/>
    </location>
</feature>
<dbReference type="NCBIfam" id="TIGR02479">
    <property type="entry name" value="FliA_WhiG"/>
    <property type="match status" value="1"/>
</dbReference>
<name>A0ABW8K106_9GAMM</name>
<dbReference type="CDD" id="cd06171">
    <property type="entry name" value="Sigma70_r4"/>
    <property type="match status" value="1"/>
</dbReference>
<dbReference type="Pfam" id="PF04539">
    <property type="entry name" value="Sigma70_r3"/>
    <property type="match status" value="1"/>
</dbReference>
<dbReference type="InterPro" id="IPR013324">
    <property type="entry name" value="RNA_pol_sigma_r3/r4-like"/>
</dbReference>
<dbReference type="InterPro" id="IPR012845">
    <property type="entry name" value="RNA_pol_sigma_FliA_WhiG"/>
</dbReference>
<proteinExistence type="inferred from homology"/>
<dbReference type="Pfam" id="PF04542">
    <property type="entry name" value="Sigma70_r2"/>
    <property type="match status" value="1"/>
</dbReference>
<feature type="region of interest" description="Disordered" evidence="7">
    <location>
        <begin position="242"/>
        <end position="268"/>
    </location>
</feature>
<keyword evidence="1 6" id="KW-0963">Cytoplasm</keyword>
<evidence type="ECO:0000259" key="8">
    <source>
        <dbReference type="PROSITE" id="PS00715"/>
    </source>
</evidence>
<protein>
    <recommendedName>
        <fullName evidence="6">RNA polymerase sigma factor FliA</fullName>
    </recommendedName>
    <alternativeName>
        <fullName evidence="6">RNA polymerase sigma factor for flagellar operon</fullName>
    </alternativeName>
    <alternativeName>
        <fullName evidence="6">Sigma F</fullName>
    </alternativeName>
    <alternativeName>
        <fullName evidence="6">Sigma-28</fullName>
    </alternativeName>
</protein>
<dbReference type="Pfam" id="PF04545">
    <property type="entry name" value="Sigma70_r4"/>
    <property type="match status" value="1"/>
</dbReference>
<evidence type="ECO:0000256" key="1">
    <source>
        <dbReference type="ARBA" id="ARBA00022490"/>
    </source>
</evidence>
<evidence type="ECO:0000256" key="5">
    <source>
        <dbReference type="ARBA" id="ARBA00023163"/>
    </source>
</evidence>
<organism evidence="10 11">
    <name type="scientific">Dyella koreensis</name>
    <dbReference type="NCBI Taxonomy" id="311235"/>
    <lineage>
        <taxon>Bacteria</taxon>
        <taxon>Pseudomonadati</taxon>
        <taxon>Pseudomonadota</taxon>
        <taxon>Gammaproteobacteria</taxon>
        <taxon>Lysobacterales</taxon>
        <taxon>Rhodanobacteraceae</taxon>
        <taxon>Dyella</taxon>
    </lineage>
</organism>
<comment type="similarity">
    <text evidence="6">Belongs to the sigma-70 factor family. FliA subfamily.</text>
</comment>
<reference evidence="10 11" key="1">
    <citation type="submission" date="2020-10" db="EMBL/GenBank/DDBJ databases">
        <title>Phylogeny of dyella-like bacteria.</title>
        <authorList>
            <person name="Fu J."/>
        </authorList>
    </citation>
    <scope>NUCLEOTIDE SEQUENCE [LARGE SCALE GENOMIC DNA]</scope>
    <source>
        <strain evidence="10 11">BB4</strain>
    </source>
</reference>
<dbReference type="NCBIfam" id="TIGR02937">
    <property type="entry name" value="sigma70-ECF"/>
    <property type="match status" value="1"/>
</dbReference>
<gene>
    <name evidence="6" type="primary">fliA</name>
    <name evidence="10" type="ORF">ISS97_04880</name>
</gene>
<dbReference type="RefSeq" id="WP_379985949.1">
    <property type="nucleotide sequence ID" value="NZ_JADIKD010000007.1"/>
</dbReference>
<dbReference type="HAMAP" id="MF_00962">
    <property type="entry name" value="Sigma70_FliA"/>
    <property type="match status" value="1"/>
</dbReference>
<dbReference type="Gene3D" id="1.10.1740.10">
    <property type="match status" value="1"/>
</dbReference>
<feature type="region of interest" description="Sigma-70 factor domain-2" evidence="6">
    <location>
        <begin position="18"/>
        <end position="90"/>
    </location>
</feature>
<keyword evidence="4 6" id="KW-0238">DNA-binding</keyword>
<dbReference type="EMBL" id="JADIKD010000007">
    <property type="protein sequence ID" value="MFK2916587.1"/>
    <property type="molecule type" value="Genomic_DNA"/>
</dbReference>
<dbReference type="PROSITE" id="PS00716">
    <property type="entry name" value="SIGMA70_2"/>
    <property type="match status" value="1"/>
</dbReference>
<comment type="subcellular location">
    <subcellularLocation>
        <location evidence="6">Cytoplasm</location>
    </subcellularLocation>
</comment>
<dbReference type="SUPFAM" id="SSF88946">
    <property type="entry name" value="Sigma2 domain of RNA polymerase sigma factors"/>
    <property type="match status" value="1"/>
</dbReference>
<dbReference type="PROSITE" id="PS00715">
    <property type="entry name" value="SIGMA70_1"/>
    <property type="match status" value="1"/>
</dbReference>
<dbReference type="Gene3D" id="1.20.140.160">
    <property type="match status" value="1"/>
</dbReference>
<keyword evidence="3 6" id="KW-0731">Sigma factor</keyword>
<dbReference type="PIRSF" id="PIRSF000770">
    <property type="entry name" value="RNA_pol_sigma-SigE/K"/>
    <property type="match status" value="1"/>
</dbReference>
<feature type="DNA-binding region" description="H-T-H motif" evidence="6">
    <location>
        <begin position="208"/>
        <end position="227"/>
    </location>
</feature>
<dbReference type="InterPro" id="IPR000943">
    <property type="entry name" value="RNA_pol_sigma70"/>
</dbReference>
<keyword evidence="11" id="KW-1185">Reference proteome</keyword>
<feature type="short sequence motif" description="Interaction with polymerase core subunit RpoC" evidence="6">
    <location>
        <begin position="45"/>
        <end position="48"/>
    </location>
</feature>
<keyword evidence="5 6" id="KW-0804">Transcription</keyword>
<evidence type="ECO:0000313" key="10">
    <source>
        <dbReference type="EMBL" id="MFK2916587.1"/>
    </source>
</evidence>
<dbReference type="InterPro" id="IPR007624">
    <property type="entry name" value="RNA_pol_sigma70_r3"/>
</dbReference>
<dbReference type="PANTHER" id="PTHR30385">
    <property type="entry name" value="SIGMA FACTOR F FLAGELLAR"/>
    <property type="match status" value="1"/>
</dbReference>
<dbReference type="PRINTS" id="PR00046">
    <property type="entry name" value="SIGMA70FCT"/>
</dbReference>
<dbReference type="NCBIfam" id="NF005413">
    <property type="entry name" value="PRK06986.1"/>
    <property type="match status" value="1"/>
</dbReference>
<comment type="function">
    <text evidence="6">Sigma factors are initiation factors that promote the attachment of RNA polymerase to specific initiation sites and are then released. This sigma factor controls the expression of flagella-related genes.</text>
</comment>
<comment type="caution">
    <text evidence="6">Lacks conserved residue(s) required for the propagation of feature annotation.</text>
</comment>
<evidence type="ECO:0000256" key="2">
    <source>
        <dbReference type="ARBA" id="ARBA00023015"/>
    </source>
</evidence>
<dbReference type="Proteomes" id="UP001620408">
    <property type="component" value="Unassembled WGS sequence"/>
</dbReference>
<keyword evidence="2 6" id="KW-0805">Transcription regulation</keyword>
<dbReference type="InterPro" id="IPR028617">
    <property type="entry name" value="Sigma70_FliA"/>
</dbReference>